<comment type="caution">
    <text evidence="1">The sequence shown here is derived from an EMBL/GenBank/DDBJ whole genome shotgun (WGS) entry which is preliminary data.</text>
</comment>
<reference evidence="1" key="1">
    <citation type="submission" date="2021-06" db="EMBL/GenBank/DDBJ databases">
        <authorList>
            <person name="Kallberg Y."/>
            <person name="Tangrot J."/>
            <person name="Rosling A."/>
        </authorList>
    </citation>
    <scope>NUCLEOTIDE SEQUENCE</scope>
    <source>
        <strain evidence="1">IA702</strain>
    </source>
</reference>
<sequence>MKAVLNMLVLKLSQKTKLLAVRAILFDNRSRIDWLRNCAATFARY</sequence>
<dbReference type="EMBL" id="CAJVPJ010000445">
    <property type="protein sequence ID" value="CAG8525372.1"/>
    <property type="molecule type" value="Genomic_DNA"/>
</dbReference>
<gene>
    <name evidence="1" type="ORF">POCULU_LOCUS3788</name>
</gene>
<name>A0A9N9ACQ1_9GLOM</name>
<evidence type="ECO:0000313" key="2">
    <source>
        <dbReference type="Proteomes" id="UP000789572"/>
    </source>
</evidence>
<accession>A0A9N9ACQ1</accession>
<dbReference type="Proteomes" id="UP000789572">
    <property type="component" value="Unassembled WGS sequence"/>
</dbReference>
<dbReference type="AlphaFoldDB" id="A0A9N9ACQ1"/>
<protein>
    <submittedName>
        <fullName evidence="1">3949_t:CDS:1</fullName>
    </submittedName>
</protein>
<evidence type="ECO:0000313" key="1">
    <source>
        <dbReference type="EMBL" id="CAG8525372.1"/>
    </source>
</evidence>
<proteinExistence type="predicted"/>
<organism evidence="1 2">
    <name type="scientific">Paraglomus occultum</name>
    <dbReference type="NCBI Taxonomy" id="144539"/>
    <lineage>
        <taxon>Eukaryota</taxon>
        <taxon>Fungi</taxon>
        <taxon>Fungi incertae sedis</taxon>
        <taxon>Mucoromycota</taxon>
        <taxon>Glomeromycotina</taxon>
        <taxon>Glomeromycetes</taxon>
        <taxon>Paraglomerales</taxon>
        <taxon>Paraglomeraceae</taxon>
        <taxon>Paraglomus</taxon>
    </lineage>
</organism>
<keyword evidence="2" id="KW-1185">Reference proteome</keyword>